<gene>
    <name evidence="2" type="ORF">JBS370_LOCUS19433</name>
    <name evidence="1" type="ORF">ZHD862_LOCUS24657</name>
</gene>
<dbReference type="AlphaFoldDB" id="A0A814Z3X3"/>
<organism evidence="1 3">
    <name type="scientific">Rotaria sordida</name>
    <dbReference type="NCBI Taxonomy" id="392033"/>
    <lineage>
        <taxon>Eukaryota</taxon>
        <taxon>Metazoa</taxon>
        <taxon>Spiralia</taxon>
        <taxon>Gnathifera</taxon>
        <taxon>Rotifera</taxon>
        <taxon>Eurotatoria</taxon>
        <taxon>Bdelloidea</taxon>
        <taxon>Philodinida</taxon>
        <taxon>Philodinidae</taxon>
        <taxon>Rotaria</taxon>
    </lineage>
</organism>
<evidence type="ECO:0000313" key="3">
    <source>
        <dbReference type="Proteomes" id="UP000663864"/>
    </source>
</evidence>
<evidence type="ECO:0000313" key="2">
    <source>
        <dbReference type="EMBL" id="CAF3873371.1"/>
    </source>
</evidence>
<evidence type="ECO:0000313" key="1">
    <source>
        <dbReference type="EMBL" id="CAF1236685.1"/>
    </source>
</evidence>
<dbReference type="EMBL" id="CAJNOT010001692">
    <property type="protein sequence ID" value="CAF1236685.1"/>
    <property type="molecule type" value="Genomic_DNA"/>
</dbReference>
<dbReference type="Proteomes" id="UP000663836">
    <property type="component" value="Unassembled WGS sequence"/>
</dbReference>
<sequence>MKVLQNANDVERYIIGQCRIWNIDQRKLGKKIIHELQQSIYRLCNEFVSCLEYVDEIGDLCFLLLVVKQHSDIRQRQVVLSRHKLSKSTVQSGDHENVMIEEGMAFSWLKQRACDDLRLSDEQRNCLMPRFSESSGIYTEKAVTFSCENTKTLQDGVANDIIRQNGKRYLQGLGRILNLSNADGWGMFQATLCYNIEFTGASATEFKQLEFRVGGKNGTATYLLVATNVDNNQKVTVCYAYHHIDQYILDYGGFTLQTADITLDWMRAKSCESLATMLPSNLAPQLIYE</sequence>
<proteinExistence type="predicted"/>
<dbReference type="EMBL" id="CAJOBD010002322">
    <property type="protein sequence ID" value="CAF3873371.1"/>
    <property type="molecule type" value="Genomic_DNA"/>
</dbReference>
<dbReference type="Proteomes" id="UP000663864">
    <property type="component" value="Unassembled WGS sequence"/>
</dbReference>
<accession>A0A814Z3X3</accession>
<name>A0A814Z3X3_9BILA</name>
<comment type="caution">
    <text evidence="1">The sequence shown here is derived from an EMBL/GenBank/DDBJ whole genome shotgun (WGS) entry which is preliminary data.</text>
</comment>
<protein>
    <submittedName>
        <fullName evidence="1">Uncharacterized protein</fullName>
    </submittedName>
</protein>
<reference evidence="1" key="1">
    <citation type="submission" date="2021-02" db="EMBL/GenBank/DDBJ databases">
        <authorList>
            <person name="Nowell W R."/>
        </authorList>
    </citation>
    <scope>NUCLEOTIDE SEQUENCE</scope>
</reference>